<name>E6LFL7_ENTI1</name>
<dbReference type="HOGENOM" id="CLU_207759_0_0_9"/>
<dbReference type="EMBL" id="AEPV01000041">
    <property type="protein sequence ID" value="EFU73979.1"/>
    <property type="molecule type" value="Genomic_DNA"/>
</dbReference>
<comment type="caution">
    <text evidence="1">The sequence shown here is derived from an EMBL/GenBank/DDBJ whole genome shotgun (WGS) entry which is preliminary data.</text>
</comment>
<reference evidence="1 2" key="1">
    <citation type="submission" date="2010-12" db="EMBL/GenBank/DDBJ databases">
        <authorList>
            <person name="Muzny D."/>
            <person name="Qin X."/>
            <person name="Deng J."/>
            <person name="Jiang H."/>
            <person name="Liu Y."/>
            <person name="Qu J."/>
            <person name="Song X.-Z."/>
            <person name="Zhang L."/>
            <person name="Thornton R."/>
            <person name="Coyle M."/>
            <person name="Francisco L."/>
            <person name="Jackson L."/>
            <person name="Javaid M."/>
            <person name="Korchina V."/>
            <person name="Kovar C."/>
            <person name="Mata R."/>
            <person name="Mathew T."/>
            <person name="Ngo R."/>
            <person name="Nguyen L."/>
            <person name="Nguyen N."/>
            <person name="Okwuonu G."/>
            <person name="Ongeri F."/>
            <person name="Pham C."/>
            <person name="Simmons D."/>
            <person name="Wilczek-Boney K."/>
            <person name="Hale W."/>
            <person name="Jakkamsetti A."/>
            <person name="Pham P."/>
            <person name="Ruth R."/>
            <person name="San Lucas F."/>
            <person name="Warren J."/>
            <person name="Zhang J."/>
            <person name="Zhao Z."/>
            <person name="Zhou C."/>
            <person name="Zhu D."/>
            <person name="Lee S."/>
            <person name="Bess C."/>
            <person name="Blankenburg K."/>
            <person name="Forbes L."/>
            <person name="Fu Q."/>
            <person name="Gubbala S."/>
            <person name="Hirani K."/>
            <person name="Jayaseelan J.C."/>
            <person name="Lara F."/>
            <person name="Munidasa M."/>
            <person name="Palculict T."/>
            <person name="Patil S."/>
            <person name="Pu L.-L."/>
            <person name="Saada N."/>
            <person name="Tang L."/>
            <person name="Weissenberger G."/>
            <person name="Zhu Y."/>
            <person name="Hemphill L."/>
            <person name="Shang Y."/>
            <person name="Youmans B."/>
            <person name="Ayvaz T."/>
            <person name="Ross M."/>
            <person name="Santibanez J."/>
            <person name="Aqrawi P."/>
            <person name="Gross S."/>
            <person name="Joshi V."/>
            <person name="Fowler G."/>
            <person name="Nazareth L."/>
            <person name="Reid J."/>
            <person name="Worley K."/>
            <person name="Petrosino J."/>
            <person name="Highlander S."/>
            <person name="Gibbs R."/>
        </authorList>
    </citation>
    <scope>NUCLEOTIDE SEQUENCE [LARGE SCALE GENOMIC DNA]</scope>
    <source>
        <strain evidence="2">DSM 15952 / CCUG 50447 / LMG 22039 / TP 1.5</strain>
    </source>
</reference>
<dbReference type="RefSeq" id="WP_007208175.1">
    <property type="nucleotide sequence ID" value="NZ_GL622241.1"/>
</dbReference>
<proteinExistence type="predicted"/>
<evidence type="ECO:0000313" key="2">
    <source>
        <dbReference type="Proteomes" id="UP000010296"/>
    </source>
</evidence>
<gene>
    <name evidence="1" type="ORF">HMPREF9088_1157</name>
</gene>
<sequence>MSQQTVISFTWENAVYNGIVEKEYENSYLISVSNPNQELTEKYNGRIVISKKNCSDLND</sequence>
<dbReference type="eggNOG" id="ENOG502ZQ2W">
    <property type="taxonomic scope" value="Bacteria"/>
</dbReference>
<evidence type="ECO:0008006" key="3">
    <source>
        <dbReference type="Google" id="ProtNLM"/>
    </source>
</evidence>
<dbReference type="GeneID" id="302705832"/>
<keyword evidence="2" id="KW-1185">Reference proteome</keyword>
<protein>
    <recommendedName>
        <fullName evidence="3">DUF2187 domain-containing protein</fullName>
    </recommendedName>
</protein>
<evidence type="ECO:0000313" key="1">
    <source>
        <dbReference type="EMBL" id="EFU73979.1"/>
    </source>
</evidence>
<dbReference type="STRING" id="888064.HMPREF9088_1157"/>
<dbReference type="Proteomes" id="UP000010296">
    <property type="component" value="Unassembled WGS sequence"/>
</dbReference>
<dbReference type="OrthoDB" id="2326589at2"/>
<accession>E6LFL7</accession>
<dbReference type="AlphaFoldDB" id="E6LFL7"/>
<organism evidence="1 2">
    <name type="scientific">Enterococcus italicus (strain DSM 15952 / CCUG 50447 / LMG 22039 / TP 1.5)</name>
    <dbReference type="NCBI Taxonomy" id="888064"/>
    <lineage>
        <taxon>Bacteria</taxon>
        <taxon>Bacillati</taxon>
        <taxon>Bacillota</taxon>
        <taxon>Bacilli</taxon>
        <taxon>Lactobacillales</taxon>
        <taxon>Enterococcaceae</taxon>
        <taxon>Enterococcus</taxon>
    </lineage>
</organism>